<keyword evidence="2" id="KW-1185">Reference proteome</keyword>
<organism evidence="1 2">
    <name type="scientific">Sulfuracidifex metallicus DSM 6482 = JCM 9184</name>
    <dbReference type="NCBI Taxonomy" id="523847"/>
    <lineage>
        <taxon>Archaea</taxon>
        <taxon>Thermoproteota</taxon>
        <taxon>Thermoprotei</taxon>
        <taxon>Sulfolobales</taxon>
        <taxon>Sulfolobaceae</taxon>
        <taxon>Sulfuracidifex</taxon>
    </lineage>
</organism>
<proteinExistence type="predicted"/>
<protein>
    <submittedName>
        <fullName evidence="1">Uncharacterized protein</fullName>
    </submittedName>
</protein>
<dbReference type="RefSeq" id="WP_054838609.1">
    <property type="nucleotide sequence ID" value="NZ_BBBY01000013.1"/>
</dbReference>
<gene>
    <name evidence="1" type="ORF">GC250_10440</name>
</gene>
<dbReference type="SUPFAM" id="SSF46785">
    <property type="entry name" value="Winged helix' DNA-binding domain"/>
    <property type="match status" value="1"/>
</dbReference>
<comment type="caution">
    <text evidence="1">The sequence shown here is derived from an EMBL/GenBank/DDBJ whole genome shotgun (WGS) entry which is preliminary data.</text>
</comment>
<dbReference type="AlphaFoldDB" id="A0A6A9QNW3"/>
<dbReference type="InterPro" id="IPR036390">
    <property type="entry name" value="WH_DNA-bd_sf"/>
</dbReference>
<dbReference type="OrthoDB" id="33094at2157"/>
<accession>A0A6A9QNW3</accession>
<evidence type="ECO:0000313" key="2">
    <source>
        <dbReference type="Proteomes" id="UP000470772"/>
    </source>
</evidence>
<sequence length="206" mass="23618">MMVPHFNRRDLEVLGIFIQMILCSAYKISKITNIPPASIWRILVRFSALGLIIKEERGFKVTPRGLVIAYLLIDKDYIRDKVAERLKEEWKYKGDKEELKGFLNSLQAFLEKNNISPFSLCYSEPLHLAILMNMTNCDDENINKVLGRSLLEWFPTVTTSNGCKAILSYNSEGEVYGLAVDCKISGIKVFHKCPLLDEEVKRLNAR</sequence>
<evidence type="ECO:0000313" key="1">
    <source>
        <dbReference type="EMBL" id="MUN29839.1"/>
    </source>
</evidence>
<dbReference type="EMBL" id="WGGD01000005">
    <property type="protein sequence ID" value="MUN29839.1"/>
    <property type="molecule type" value="Genomic_DNA"/>
</dbReference>
<reference evidence="1 2" key="1">
    <citation type="submission" date="2019-10" db="EMBL/GenBank/DDBJ databases">
        <title>Sequencing and Assembly of Multiple Reported Metal-Biooxidizing Members of the Extremely Thermoacidophilic Archaeal Family Sulfolobaceae.</title>
        <authorList>
            <person name="Counts J.A."/>
            <person name="Kelly R.M."/>
        </authorList>
    </citation>
    <scope>NUCLEOTIDE SEQUENCE [LARGE SCALE GENOMIC DNA]</scope>
    <source>
        <strain evidence="1 2">DSM 6482</strain>
    </source>
</reference>
<dbReference type="Proteomes" id="UP000470772">
    <property type="component" value="Unassembled WGS sequence"/>
</dbReference>
<name>A0A6A9QNW3_SULME</name>